<comment type="catalytic activity">
    <reaction evidence="5">
        <text>an R-cob(III)alamin(out) + ATP + H2O = an R-cob(III)alamin(in) + ADP + phosphate + H(+)</text>
        <dbReference type="Rhea" id="RHEA:17873"/>
        <dbReference type="ChEBI" id="CHEBI:15377"/>
        <dbReference type="ChEBI" id="CHEBI:15378"/>
        <dbReference type="ChEBI" id="CHEBI:30616"/>
        <dbReference type="ChEBI" id="CHEBI:43474"/>
        <dbReference type="ChEBI" id="CHEBI:140785"/>
        <dbReference type="ChEBI" id="CHEBI:456216"/>
        <dbReference type="EC" id="7.6.2.8"/>
    </reaction>
</comment>
<proteinExistence type="inferred from homology"/>
<keyword evidence="2" id="KW-0813">Transport</keyword>
<comment type="function">
    <text evidence="6">Required for corrinoid utilization. Probably part of the ABC transporter complex BtuCDF involved in cobalamin (vitamin B12) import. Probably responsible for energy coupling to the transport system.</text>
</comment>
<comment type="caution">
    <text evidence="13">The sequence shown here is derived from an EMBL/GenBank/DDBJ whole genome shotgun (WGS) entry which is preliminary data.</text>
</comment>
<evidence type="ECO:0000256" key="8">
    <source>
        <dbReference type="ARBA" id="ARBA00066387"/>
    </source>
</evidence>
<dbReference type="RefSeq" id="WP_122104727.1">
    <property type="nucleotide sequence ID" value="NZ_JBHSKV010000024.1"/>
</dbReference>
<dbReference type="CDD" id="cd03235">
    <property type="entry name" value="ABC_Metallic_Cations"/>
    <property type="match status" value="1"/>
</dbReference>
<evidence type="ECO:0000256" key="4">
    <source>
        <dbReference type="ARBA" id="ARBA00022840"/>
    </source>
</evidence>
<evidence type="ECO:0000256" key="2">
    <source>
        <dbReference type="ARBA" id="ARBA00022448"/>
    </source>
</evidence>
<gene>
    <name evidence="13" type="ORF">ACFPJA_17245</name>
</gene>
<feature type="compositionally biased region" description="Basic and acidic residues" evidence="11">
    <location>
        <begin position="266"/>
        <end position="293"/>
    </location>
</feature>
<dbReference type="PANTHER" id="PTHR42734:SF5">
    <property type="entry name" value="IRON TRANSPORT SYSTEM ATP-BINDING PROTEIN HI_0361-RELATED"/>
    <property type="match status" value="1"/>
</dbReference>
<comment type="subunit">
    <text evidence="7">The complex is composed of two ATP-binding proteins (BtuD), two transmembrane proteins (BtuC) and a solute-binding protein (BtuF).</text>
</comment>
<comment type="similarity">
    <text evidence="1">Belongs to the ABC transporter superfamily.</text>
</comment>
<dbReference type="InterPro" id="IPR050153">
    <property type="entry name" value="Metal_Ion_Import_ABC"/>
</dbReference>
<accession>A0ABD5QWG3</accession>
<dbReference type="Gene3D" id="3.40.50.300">
    <property type="entry name" value="P-loop containing nucleotide triphosphate hydrolases"/>
    <property type="match status" value="1"/>
</dbReference>
<evidence type="ECO:0000313" key="14">
    <source>
        <dbReference type="Proteomes" id="UP001596145"/>
    </source>
</evidence>
<dbReference type="PANTHER" id="PTHR42734">
    <property type="entry name" value="METAL TRANSPORT SYSTEM ATP-BINDING PROTEIN TM_0124-RELATED"/>
    <property type="match status" value="1"/>
</dbReference>
<dbReference type="EC" id="7.6.2.8" evidence="8"/>
<evidence type="ECO:0000256" key="7">
    <source>
        <dbReference type="ARBA" id="ARBA00064420"/>
    </source>
</evidence>
<feature type="region of interest" description="Disordered" evidence="11">
    <location>
        <begin position="260"/>
        <end position="293"/>
    </location>
</feature>
<dbReference type="InterPro" id="IPR003593">
    <property type="entry name" value="AAA+_ATPase"/>
</dbReference>
<protein>
    <recommendedName>
        <fullName evidence="9">Cobalamin import ATP-binding protein BtuD</fullName>
        <ecNumber evidence="8">7.6.2.8</ecNumber>
    </recommendedName>
    <alternativeName>
        <fullName evidence="10">Vitamin B12-transporting ATPase</fullName>
    </alternativeName>
</protein>
<dbReference type="AlphaFoldDB" id="A0ABD5QWG3"/>
<dbReference type="Proteomes" id="UP001596145">
    <property type="component" value="Unassembled WGS sequence"/>
</dbReference>
<dbReference type="GO" id="GO:0005524">
    <property type="term" value="F:ATP binding"/>
    <property type="evidence" value="ECO:0007669"/>
    <property type="project" value="UniProtKB-KW"/>
</dbReference>
<dbReference type="InterPro" id="IPR003439">
    <property type="entry name" value="ABC_transporter-like_ATP-bd"/>
</dbReference>
<dbReference type="Pfam" id="PF00005">
    <property type="entry name" value="ABC_tran"/>
    <property type="match status" value="1"/>
</dbReference>
<name>A0ABD5QWG3_9EURY</name>
<dbReference type="PROSITE" id="PS50893">
    <property type="entry name" value="ABC_TRANSPORTER_2"/>
    <property type="match status" value="1"/>
</dbReference>
<keyword evidence="3" id="KW-0547">Nucleotide-binding</keyword>
<keyword evidence="14" id="KW-1185">Reference proteome</keyword>
<dbReference type="GO" id="GO:0015420">
    <property type="term" value="F:ABC-type vitamin B12 transporter activity"/>
    <property type="evidence" value="ECO:0007669"/>
    <property type="project" value="UniProtKB-EC"/>
</dbReference>
<dbReference type="InterPro" id="IPR027417">
    <property type="entry name" value="P-loop_NTPase"/>
</dbReference>
<feature type="domain" description="ABC transporter" evidence="12">
    <location>
        <begin position="29"/>
        <end position="262"/>
    </location>
</feature>
<dbReference type="EMBL" id="JBHSKV010000024">
    <property type="protein sequence ID" value="MFC5136456.1"/>
    <property type="molecule type" value="Genomic_DNA"/>
</dbReference>
<evidence type="ECO:0000256" key="1">
    <source>
        <dbReference type="ARBA" id="ARBA00005417"/>
    </source>
</evidence>
<evidence type="ECO:0000256" key="11">
    <source>
        <dbReference type="SAM" id="MobiDB-lite"/>
    </source>
</evidence>
<evidence type="ECO:0000256" key="10">
    <source>
        <dbReference type="ARBA" id="ARBA00077139"/>
    </source>
</evidence>
<organism evidence="13 14">
    <name type="scientific">Halorubrum glutamatedens</name>
    <dbReference type="NCBI Taxonomy" id="2707018"/>
    <lineage>
        <taxon>Archaea</taxon>
        <taxon>Methanobacteriati</taxon>
        <taxon>Methanobacteriota</taxon>
        <taxon>Stenosarchaea group</taxon>
        <taxon>Halobacteria</taxon>
        <taxon>Halobacteriales</taxon>
        <taxon>Haloferacaceae</taxon>
        <taxon>Halorubrum</taxon>
    </lineage>
</organism>
<dbReference type="SMART" id="SM00382">
    <property type="entry name" value="AAA"/>
    <property type="match status" value="1"/>
</dbReference>
<evidence type="ECO:0000256" key="5">
    <source>
        <dbReference type="ARBA" id="ARBA00050590"/>
    </source>
</evidence>
<evidence type="ECO:0000256" key="9">
    <source>
        <dbReference type="ARBA" id="ARBA00073649"/>
    </source>
</evidence>
<evidence type="ECO:0000256" key="3">
    <source>
        <dbReference type="ARBA" id="ARBA00022741"/>
    </source>
</evidence>
<evidence type="ECO:0000313" key="13">
    <source>
        <dbReference type="EMBL" id="MFC5136456.1"/>
    </source>
</evidence>
<keyword evidence="4 13" id="KW-0067">ATP-binding</keyword>
<evidence type="ECO:0000256" key="6">
    <source>
        <dbReference type="ARBA" id="ARBA00058960"/>
    </source>
</evidence>
<sequence length="293" mass="31301">MSFEGIPSIGVDAVETNRSGENGEADRVVDVVDLTFGYAAAPVVEDVSFGVDRGDYVGVIGPNGSGKSTLLRLALGLHEPDAGSCRLLGHPSLAFAERERVGYVAQDVTENTKRMPITVAEVVLMGRFPHAGFGRVTQSDRERVREALRTVGMERLADRKITALSGGQRQRAYIARALAGEAELLVLDEPTVGVDAESVDAFFELLSDLNDEGMTILLVEHDIGAVLEHASRVICLNREVYFDGSPTAFAESDALDRAYGTNLGGRKGDPDGRKGDPDGRKGDLDGRNGGDGR</sequence>
<reference evidence="13 14" key="1">
    <citation type="journal article" date="2019" name="Int. J. Syst. Evol. Microbiol.">
        <title>The Global Catalogue of Microorganisms (GCM) 10K type strain sequencing project: providing services to taxonomists for standard genome sequencing and annotation.</title>
        <authorList>
            <consortium name="The Broad Institute Genomics Platform"/>
            <consortium name="The Broad Institute Genome Sequencing Center for Infectious Disease"/>
            <person name="Wu L."/>
            <person name="Ma J."/>
        </authorList>
    </citation>
    <scope>NUCLEOTIDE SEQUENCE [LARGE SCALE GENOMIC DNA]</scope>
    <source>
        <strain evidence="13 14">CGMCC 1.16026</strain>
    </source>
</reference>
<evidence type="ECO:0000259" key="12">
    <source>
        <dbReference type="PROSITE" id="PS50893"/>
    </source>
</evidence>
<dbReference type="FunFam" id="3.40.50.300:FF:000134">
    <property type="entry name" value="Iron-enterobactin ABC transporter ATP-binding protein"/>
    <property type="match status" value="1"/>
</dbReference>
<dbReference type="SUPFAM" id="SSF52540">
    <property type="entry name" value="P-loop containing nucleoside triphosphate hydrolases"/>
    <property type="match status" value="1"/>
</dbReference>